<dbReference type="GO" id="GO:0000150">
    <property type="term" value="F:DNA strand exchange activity"/>
    <property type="evidence" value="ECO:0007669"/>
    <property type="project" value="InterPro"/>
</dbReference>
<dbReference type="PROSITE" id="PS51737">
    <property type="entry name" value="RECOMBINASE_DNA_BIND"/>
    <property type="match status" value="1"/>
</dbReference>
<feature type="domain" description="Resolvase/invertase-type recombinase catalytic" evidence="2">
    <location>
        <begin position="2"/>
        <end position="148"/>
    </location>
</feature>
<dbReference type="PANTHER" id="PTHR30461:SF23">
    <property type="entry name" value="DNA RECOMBINASE-RELATED"/>
    <property type="match status" value="1"/>
</dbReference>
<evidence type="ECO:0000259" key="2">
    <source>
        <dbReference type="PROSITE" id="PS51736"/>
    </source>
</evidence>
<keyword evidence="5" id="KW-1185">Reference proteome</keyword>
<dbReference type="EMBL" id="FQXR01000003">
    <property type="protein sequence ID" value="SHH57981.1"/>
    <property type="molecule type" value="Genomic_DNA"/>
</dbReference>
<dbReference type="InterPro" id="IPR011109">
    <property type="entry name" value="DNA_bind_recombinase_dom"/>
</dbReference>
<gene>
    <name evidence="4" type="ORF">SAMN02745180_00526</name>
</gene>
<feature type="domain" description="Recombinase" evidence="3">
    <location>
        <begin position="156"/>
        <end position="318"/>
    </location>
</feature>
<dbReference type="Pfam" id="PF07508">
    <property type="entry name" value="Recombinase"/>
    <property type="match status" value="1"/>
</dbReference>
<dbReference type="STRING" id="1123281.SAMN02745180_00526"/>
<dbReference type="Gene3D" id="3.40.50.1390">
    <property type="entry name" value="Resolvase, N-terminal catalytic domain"/>
    <property type="match status" value="1"/>
</dbReference>
<dbReference type="InterPro" id="IPR025827">
    <property type="entry name" value="Zn_ribbon_recom_dom"/>
</dbReference>
<dbReference type="SUPFAM" id="SSF53041">
    <property type="entry name" value="Resolvase-like"/>
    <property type="match status" value="1"/>
</dbReference>
<dbReference type="Gene3D" id="3.90.1750.20">
    <property type="entry name" value="Putative Large Serine Recombinase, Chain B, Domain 2"/>
    <property type="match status" value="1"/>
</dbReference>
<dbReference type="AlphaFoldDB" id="A0A1M5U540"/>
<dbReference type="Proteomes" id="UP000184389">
    <property type="component" value="Unassembled WGS sequence"/>
</dbReference>
<dbReference type="PROSITE" id="PS51736">
    <property type="entry name" value="RECOMBINASES_3"/>
    <property type="match status" value="1"/>
</dbReference>
<evidence type="ECO:0000256" key="1">
    <source>
        <dbReference type="SAM" id="Coils"/>
    </source>
</evidence>
<evidence type="ECO:0000313" key="5">
    <source>
        <dbReference type="Proteomes" id="UP000184389"/>
    </source>
</evidence>
<dbReference type="InterPro" id="IPR038109">
    <property type="entry name" value="DNA_bind_recomb_sf"/>
</dbReference>
<dbReference type="Pfam" id="PF13408">
    <property type="entry name" value="Zn_ribbon_recom"/>
    <property type="match status" value="1"/>
</dbReference>
<dbReference type="PANTHER" id="PTHR30461">
    <property type="entry name" value="DNA-INVERTASE FROM LAMBDOID PROPHAGE"/>
    <property type="match status" value="1"/>
</dbReference>
<name>A0A1M5U540_9FIRM</name>
<dbReference type="InterPro" id="IPR050639">
    <property type="entry name" value="SSR_resolvase"/>
</dbReference>
<organism evidence="4 5">
    <name type="scientific">Sporanaerobacter acetigenes DSM 13106</name>
    <dbReference type="NCBI Taxonomy" id="1123281"/>
    <lineage>
        <taxon>Bacteria</taxon>
        <taxon>Bacillati</taxon>
        <taxon>Bacillota</taxon>
        <taxon>Tissierellia</taxon>
        <taxon>Tissierellales</taxon>
        <taxon>Sporanaerobacteraceae</taxon>
        <taxon>Sporanaerobacter</taxon>
    </lineage>
</organism>
<dbReference type="GO" id="GO:0003677">
    <property type="term" value="F:DNA binding"/>
    <property type="evidence" value="ECO:0007669"/>
    <property type="project" value="InterPro"/>
</dbReference>
<sequence length="528" mass="61567">MKIAIYSRKSKFTGKGESIQNQIEMCKEYCNKHFGQCEFIIYEDEGFSGGNTDRPQYKRMMEDVRKKKFQAVACYRLDRISRNVSDFSQTLEELNNKNIAFISINEQFDTSTPMGRAMTYIASVFAQLERETIAERVRDNMLQLARSGRWLGGIAPTGYKSEPITYLDSNMKEKKMYKLSPVKQELEVVKLIYKKYLEFQSLSQLETYCLQNNIRTVNNRDFQKYTLRTILTNPVYSKADQSVYNYFYSREAQICNNKNEFTGKYGIMAYNKNLVKKGQSVKTKNMDEWIIAIGKHKGIIEGSEWVMVQNTLNKNKSLAPRQGTSAAAMLSGLLYCKNCGNFMRVKYGQKKKNSDERHYYYVCSMKDNSRGSRCNMKNLKGEDTDQYVIEKLKEMIESGILKDIDNAKKNIEDKKKINKNVYDKITANEKAIENLLKQLSQNENETVAKYIFSEIEKLDKENKELKSKLDKYDSETNITNLELFKEAVVRFYESIDGVPYEQKRNLIQGIVKRIEWDGKDLHIDIFDI</sequence>
<dbReference type="SMART" id="SM00857">
    <property type="entry name" value="Resolvase"/>
    <property type="match status" value="1"/>
</dbReference>
<feature type="coiled-coil region" evidence="1">
    <location>
        <begin position="404"/>
        <end position="475"/>
    </location>
</feature>
<dbReference type="RefSeq" id="WP_072743116.1">
    <property type="nucleotide sequence ID" value="NZ_FQXR01000003.1"/>
</dbReference>
<evidence type="ECO:0000259" key="3">
    <source>
        <dbReference type="PROSITE" id="PS51737"/>
    </source>
</evidence>
<accession>A0A1M5U540</accession>
<keyword evidence="1" id="KW-0175">Coiled coil</keyword>
<dbReference type="OrthoDB" id="9781670at2"/>
<reference evidence="4 5" key="1">
    <citation type="submission" date="2016-11" db="EMBL/GenBank/DDBJ databases">
        <authorList>
            <person name="Jaros S."/>
            <person name="Januszkiewicz K."/>
            <person name="Wedrychowicz H."/>
        </authorList>
    </citation>
    <scope>NUCLEOTIDE SEQUENCE [LARGE SCALE GENOMIC DNA]</scope>
    <source>
        <strain evidence="4 5">DSM 13106</strain>
    </source>
</reference>
<proteinExistence type="predicted"/>
<evidence type="ECO:0000313" key="4">
    <source>
        <dbReference type="EMBL" id="SHH57981.1"/>
    </source>
</evidence>
<protein>
    <submittedName>
        <fullName evidence="4">Site-specific DNA recombinase</fullName>
    </submittedName>
</protein>
<dbReference type="CDD" id="cd03768">
    <property type="entry name" value="SR_ResInv"/>
    <property type="match status" value="1"/>
</dbReference>
<dbReference type="Pfam" id="PF00239">
    <property type="entry name" value="Resolvase"/>
    <property type="match status" value="1"/>
</dbReference>
<dbReference type="InterPro" id="IPR036162">
    <property type="entry name" value="Resolvase-like_N_sf"/>
</dbReference>
<dbReference type="InterPro" id="IPR006119">
    <property type="entry name" value="Resolv_N"/>
</dbReference>